<evidence type="ECO:0000256" key="6">
    <source>
        <dbReference type="ARBA" id="ARBA00023136"/>
    </source>
</evidence>
<dbReference type="Pfam" id="PF02321">
    <property type="entry name" value="OEP"/>
    <property type="match status" value="1"/>
</dbReference>
<comment type="subcellular location">
    <subcellularLocation>
        <location evidence="1">Cell outer membrane</location>
    </subcellularLocation>
</comment>
<dbReference type="Gene3D" id="1.20.1600.10">
    <property type="entry name" value="Outer membrane efflux proteins (OEP)"/>
    <property type="match status" value="1"/>
</dbReference>
<evidence type="ECO:0000256" key="2">
    <source>
        <dbReference type="ARBA" id="ARBA00007613"/>
    </source>
</evidence>
<name>A0ABW5NRP8_9FLAO</name>
<dbReference type="InterPro" id="IPR003423">
    <property type="entry name" value="OMP_efflux"/>
</dbReference>
<dbReference type="SUPFAM" id="SSF56954">
    <property type="entry name" value="Outer membrane efflux proteins (OEP)"/>
    <property type="match status" value="1"/>
</dbReference>
<dbReference type="PANTHER" id="PTHR30026:SF20">
    <property type="entry name" value="OUTER MEMBRANE PROTEIN TOLC"/>
    <property type="match status" value="1"/>
</dbReference>
<sequence length="449" mass="51608">MCLHKLLNLGRFTGVMIVMSVSAVAQEHPVYLLNLDDALRLAEKNNAKIIRYGIESEIGEEMVKETKEQRFPEIDFNSSYARVSNITEFTNGNFGNSKITPIIPQMYGSGLTASVPLYKGGAINAAVRKSEIENEMIQLNYQKTIKDVHLEVASLYLGVYKLMETKKLIAENIEEEKKRLREVQSLYKNGVVTKNEILRAELQIAEREQALLANKKETDIMLHEIRLMLQLPEEVHVEVDSTRLLSRLMYKERDYQGIAATGNEELLLSRQGEQLQHLNVRIARSGYYPQIRLFGNYAYKYPNYMFFPPDPYPYTFGQVGIDAVFSVSGLYKNRAKVATAKKREEAARSEVQVKENEIEEKVFRNYTQYNELLDRFPVAEKAEQLAKENYRLVRLQYLNQLSLVTEMIDADNALLEARYNKVALRIDAAMKYYELLHASGISLTLNNNN</sequence>
<keyword evidence="3" id="KW-0813">Transport</keyword>
<evidence type="ECO:0000256" key="1">
    <source>
        <dbReference type="ARBA" id="ARBA00004442"/>
    </source>
</evidence>
<organism evidence="9 10">
    <name type="scientific">Flavobacterium suzhouense</name>
    <dbReference type="NCBI Taxonomy" id="1529638"/>
    <lineage>
        <taxon>Bacteria</taxon>
        <taxon>Pseudomonadati</taxon>
        <taxon>Bacteroidota</taxon>
        <taxon>Flavobacteriia</taxon>
        <taxon>Flavobacteriales</taxon>
        <taxon>Flavobacteriaceae</taxon>
        <taxon>Flavobacterium</taxon>
    </lineage>
</organism>
<comment type="caution">
    <text evidence="9">The sequence shown here is derived from an EMBL/GenBank/DDBJ whole genome shotgun (WGS) entry which is preliminary data.</text>
</comment>
<reference evidence="10" key="1">
    <citation type="journal article" date="2019" name="Int. J. Syst. Evol. Microbiol.">
        <title>The Global Catalogue of Microorganisms (GCM) 10K type strain sequencing project: providing services to taxonomists for standard genome sequencing and annotation.</title>
        <authorList>
            <consortium name="The Broad Institute Genomics Platform"/>
            <consortium name="The Broad Institute Genome Sequencing Center for Infectious Disease"/>
            <person name="Wu L."/>
            <person name="Ma J."/>
        </authorList>
    </citation>
    <scope>NUCLEOTIDE SEQUENCE [LARGE SCALE GENOMIC DNA]</scope>
    <source>
        <strain evidence="10">KCTC 42107</strain>
    </source>
</reference>
<evidence type="ECO:0000313" key="10">
    <source>
        <dbReference type="Proteomes" id="UP001597480"/>
    </source>
</evidence>
<keyword evidence="7" id="KW-0998">Cell outer membrane</keyword>
<dbReference type="InterPro" id="IPR051906">
    <property type="entry name" value="TolC-like"/>
</dbReference>
<keyword evidence="5" id="KW-0812">Transmembrane</keyword>
<protein>
    <submittedName>
        <fullName evidence="9">TolC family protein</fullName>
    </submittedName>
</protein>
<keyword evidence="10" id="KW-1185">Reference proteome</keyword>
<accession>A0ABW5NRP8</accession>
<evidence type="ECO:0000256" key="7">
    <source>
        <dbReference type="ARBA" id="ARBA00023237"/>
    </source>
</evidence>
<evidence type="ECO:0000256" key="4">
    <source>
        <dbReference type="ARBA" id="ARBA00022452"/>
    </source>
</evidence>
<feature type="coiled-coil region" evidence="8">
    <location>
        <begin position="163"/>
        <end position="215"/>
    </location>
</feature>
<proteinExistence type="inferred from homology"/>
<keyword evidence="4" id="KW-1134">Transmembrane beta strand</keyword>
<dbReference type="Proteomes" id="UP001597480">
    <property type="component" value="Unassembled WGS sequence"/>
</dbReference>
<keyword evidence="6" id="KW-0472">Membrane</keyword>
<evidence type="ECO:0000256" key="3">
    <source>
        <dbReference type="ARBA" id="ARBA00022448"/>
    </source>
</evidence>
<gene>
    <name evidence="9" type="ORF">ACFSR3_06725</name>
</gene>
<dbReference type="EMBL" id="JBHUMD010000007">
    <property type="protein sequence ID" value="MFD2601746.1"/>
    <property type="molecule type" value="Genomic_DNA"/>
</dbReference>
<keyword evidence="8" id="KW-0175">Coiled coil</keyword>
<evidence type="ECO:0000256" key="5">
    <source>
        <dbReference type="ARBA" id="ARBA00022692"/>
    </source>
</evidence>
<evidence type="ECO:0000256" key="8">
    <source>
        <dbReference type="SAM" id="Coils"/>
    </source>
</evidence>
<dbReference type="RefSeq" id="WP_379820277.1">
    <property type="nucleotide sequence ID" value="NZ_JBHUMD010000007.1"/>
</dbReference>
<dbReference type="PANTHER" id="PTHR30026">
    <property type="entry name" value="OUTER MEMBRANE PROTEIN TOLC"/>
    <property type="match status" value="1"/>
</dbReference>
<evidence type="ECO:0000313" key="9">
    <source>
        <dbReference type="EMBL" id="MFD2601746.1"/>
    </source>
</evidence>
<comment type="similarity">
    <text evidence="2">Belongs to the outer membrane factor (OMF) (TC 1.B.17) family.</text>
</comment>